<dbReference type="Proteomes" id="UP001163046">
    <property type="component" value="Unassembled WGS sequence"/>
</dbReference>
<organism evidence="1 2">
    <name type="scientific">Desmophyllum pertusum</name>
    <dbReference type="NCBI Taxonomy" id="174260"/>
    <lineage>
        <taxon>Eukaryota</taxon>
        <taxon>Metazoa</taxon>
        <taxon>Cnidaria</taxon>
        <taxon>Anthozoa</taxon>
        <taxon>Hexacorallia</taxon>
        <taxon>Scleractinia</taxon>
        <taxon>Caryophylliina</taxon>
        <taxon>Caryophylliidae</taxon>
        <taxon>Desmophyllum</taxon>
    </lineage>
</organism>
<gene>
    <name evidence="1" type="ORF">OS493_003162</name>
</gene>
<sequence>MTRSATVWKAHVFTQDSHSSGMEVSLNRNKRSSVRKGNWPLLRNLPHNKDKYSRNQKKLGLYDIATDLYALNKESKIDSLENTKHLDSLSERSGARWLQNTVRANKKELPPIDFASRRRYSTHWVPRKSIPSHPEDHVFNEYSYFQRSATKQSDSNGVGFQSFLQTQETTHPGGPNKAELLKHSFASFEHNKNRATLKKKALPLLQSALAFKHHGNKSA</sequence>
<protein>
    <submittedName>
        <fullName evidence="1">Uncharacterized protein</fullName>
    </submittedName>
</protein>
<keyword evidence="2" id="KW-1185">Reference proteome</keyword>
<proteinExistence type="predicted"/>
<reference evidence="1" key="1">
    <citation type="submission" date="2023-01" db="EMBL/GenBank/DDBJ databases">
        <title>Genome assembly of the deep-sea coral Lophelia pertusa.</title>
        <authorList>
            <person name="Herrera S."/>
            <person name="Cordes E."/>
        </authorList>
    </citation>
    <scope>NUCLEOTIDE SEQUENCE</scope>
    <source>
        <strain evidence="1">USNM1676648</strain>
        <tissue evidence="1">Polyp</tissue>
    </source>
</reference>
<dbReference type="EMBL" id="MU827778">
    <property type="protein sequence ID" value="KAJ7340416.1"/>
    <property type="molecule type" value="Genomic_DNA"/>
</dbReference>
<name>A0A9X0CGG7_9CNID</name>
<comment type="caution">
    <text evidence="1">The sequence shown here is derived from an EMBL/GenBank/DDBJ whole genome shotgun (WGS) entry which is preliminary data.</text>
</comment>
<accession>A0A9X0CGG7</accession>
<dbReference type="OrthoDB" id="10471454at2759"/>
<evidence type="ECO:0000313" key="1">
    <source>
        <dbReference type="EMBL" id="KAJ7340416.1"/>
    </source>
</evidence>
<evidence type="ECO:0000313" key="2">
    <source>
        <dbReference type="Proteomes" id="UP001163046"/>
    </source>
</evidence>
<dbReference type="AlphaFoldDB" id="A0A9X0CGG7"/>